<dbReference type="InterPro" id="IPR029787">
    <property type="entry name" value="Nucleotide_cyclase"/>
</dbReference>
<dbReference type="FunFam" id="3.30.70.270:FF:000001">
    <property type="entry name" value="Diguanylate cyclase domain protein"/>
    <property type="match status" value="1"/>
</dbReference>
<evidence type="ECO:0000259" key="5">
    <source>
        <dbReference type="PROSITE" id="PS50887"/>
    </source>
</evidence>
<dbReference type="NCBIfam" id="TIGR00229">
    <property type="entry name" value="sensory_box"/>
    <property type="match status" value="1"/>
</dbReference>
<dbReference type="GO" id="GO:0043709">
    <property type="term" value="P:cell adhesion involved in single-species biofilm formation"/>
    <property type="evidence" value="ECO:0007669"/>
    <property type="project" value="TreeGrafter"/>
</dbReference>
<dbReference type="EC" id="2.7.7.65" evidence="2"/>
<organism evidence="6 7">
    <name type="scientific">Thalassomonas viridans</name>
    <dbReference type="NCBI Taxonomy" id="137584"/>
    <lineage>
        <taxon>Bacteria</taxon>
        <taxon>Pseudomonadati</taxon>
        <taxon>Pseudomonadota</taxon>
        <taxon>Gammaproteobacteria</taxon>
        <taxon>Alteromonadales</taxon>
        <taxon>Colwelliaceae</taxon>
        <taxon>Thalassomonas</taxon>
    </lineage>
</organism>
<dbReference type="Gene3D" id="3.30.450.20">
    <property type="entry name" value="PAS domain"/>
    <property type="match status" value="1"/>
</dbReference>
<proteinExistence type="predicted"/>
<sequence>MAADREQLGNKLFEFVEINEEGYAIFDARDHLLYCNRAYARILGFDAEVLIGRTFVDIISLCFNSNKGFKTDTDDLDVLLARLSTQWRSDYYRLFEMQNHENQWFLFSEIKNASGEILIQTKQVTEQKVLEQKLLESRDNLRQLALTDELTQVANRRCFVDSVEAELHRCRRHNYRVAYMILDLDHFKRINDSYGHQAGDMVLQHVAKLVKKLLRNYDIFGRIGGEEFAVFLGRTRVEEVLLIAERIREAIADTPLSYNGDSIRVTTSIGISLCTSVAHTYPDLYNQADQALYQAKANGRNMCQFHQTEHQE</sequence>
<dbReference type="GO" id="GO:0052621">
    <property type="term" value="F:diguanylate cyclase activity"/>
    <property type="evidence" value="ECO:0007669"/>
    <property type="project" value="UniProtKB-EC"/>
</dbReference>
<evidence type="ECO:0000256" key="3">
    <source>
        <dbReference type="ARBA" id="ARBA00034247"/>
    </source>
</evidence>
<dbReference type="PANTHER" id="PTHR45138">
    <property type="entry name" value="REGULATORY COMPONENTS OF SENSORY TRANSDUCTION SYSTEM"/>
    <property type="match status" value="1"/>
</dbReference>
<gene>
    <name evidence="6" type="ORF">SG34_020385</name>
</gene>
<evidence type="ECO:0000259" key="4">
    <source>
        <dbReference type="PROSITE" id="PS50112"/>
    </source>
</evidence>
<dbReference type="Pfam" id="PF00990">
    <property type="entry name" value="GGDEF"/>
    <property type="match status" value="1"/>
</dbReference>
<dbReference type="RefSeq" id="WP_044836999.1">
    <property type="nucleotide sequence ID" value="NZ_CP059733.1"/>
</dbReference>
<comment type="catalytic activity">
    <reaction evidence="3">
        <text>2 GTP = 3',3'-c-di-GMP + 2 diphosphate</text>
        <dbReference type="Rhea" id="RHEA:24898"/>
        <dbReference type="ChEBI" id="CHEBI:33019"/>
        <dbReference type="ChEBI" id="CHEBI:37565"/>
        <dbReference type="ChEBI" id="CHEBI:58805"/>
        <dbReference type="EC" id="2.7.7.65"/>
    </reaction>
</comment>
<feature type="domain" description="PAS" evidence="4">
    <location>
        <begin position="8"/>
        <end position="56"/>
    </location>
</feature>
<dbReference type="SUPFAM" id="SSF55785">
    <property type="entry name" value="PYP-like sensor domain (PAS domain)"/>
    <property type="match status" value="1"/>
</dbReference>
<dbReference type="KEGG" id="tvd:SG34_020385"/>
<dbReference type="SUPFAM" id="SSF55073">
    <property type="entry name" value="Nucleotide cyclase"/>
    <property type="match status" value="1"/>
</dbReference>
<dbReference type="Proteomes" id="UP000032352">
    <property type="component" value="Chromosome"/>
</dbReference>
<dbReference type="GO" id="GO:1902201">
    <property type="term" value="P:negative regulation of bacterial-type flagellum-dependent cell motility"/>
    <property type="evidence" value="ECO:0007669"/>
    <property type="project" value="TreeGrafter"/>
</dbReference>
<evidence type="ECO:0000313" key="6">
    <source>
        <dbReference type="EMBL" id="WDE03720.1"/>
    </source>
</evidence>
<dbReference type="PANTHER" id="PTHR45138:SF9">
    <property type="entry name" value="DIGUANYLATE CYCLASE DGCM-RELATED"/>
    <property type="match status" value="1"/>
</dbReference>
<dbReference type="Gene3D" id="3.30.70.270">
    <property type="match status" value="1"/>
</dbReference>
<dbReference type="PROSITE" id="PS50112">
    <property type="entry name" value="PAS"/>
    <property type="match status" value="1"/>
</dbReference>
<dbReference type="InterPro" id="IPR000160">
    <property type="entry name" value="GGDEF_dom"/>
</dbReference>
<comment type="cofactor">
    <cofactor evidence="1">
        <name>Mg(2+)</name>
        <dbReference type="ChEBI" id="CHEBI:18420"/>
    </cofactor>
</comment>
<dbReference type="InterPro" id="IPR035965">
    <property type="entry name" value="PAS-like_dom_sf"/>
</dbReference>
<evidence type="ECO:0000313" key="7">
    <source>
        <dbReference type="Proteomes" id="UP000032352"/>
    </source>
</evidence>
<dbReference type="SMART" id="SM00267">
    <property type="entry name" value="GGDEF"/>
    <property type="match status" value="1"/>
</dbReference>
<dbReference type="CDD" id="cd00130">
    <property type="entry name" value="PAS"/>
    <property type="match status" value="1"/>
</dbReference>
<reference evidence="6 7" key="2">
    <citation type="journal article" date="2022" name="Mar. Drugs">
        <title>Bioassay-Guided Fractionation Leads to the Detection of Cholic Acid Generated by the Rare Thalassomonas sp.</title>
        <authorList>
            <person name="Pheiffer F."/>
            <person name="Schneider Y.K."/>
            <person name="Hansen E.H."/>
            <person name="Andersen J.H."/>
            <person name="Isaksson J."/>
            <person name="Busche T."/>
            <person name="R C."/>
            <person name="Kalinowski J."/>
            <person name="Zyl L.V."/>
            <person name="Trindade M."/>
        </authorList>
    </citation>
    <scope>NUCLEOTIDE SEQUENCE [LARGE SCALE GENOMIC DNA]</scope>
    <source>
        <strain evidence="6 7">XOM25</strain>
    </source>
</reference>
<dbReference type="CDD" id="cd01949">
    <property type="entry name" value="GGDEF"/>
    <property type="match status" value="1"/>
</dbReference>
<dbReference type="NCBIfam" id="TIGR00254">
    <property type="entry name" value="GGDEF"/>
    <property type="match status" value="1"/>
</dbReference>
<evidence type="ECO:0000256" key="1">
    <source>
        <dbReference type="ARBA" id="ARBA00001946"/>
    </source>
</evidence>
<reference evidence="6 7" key="1">
    <citation type="journal article" date="2015" name="Genome Announc.">
        <title>Draft Genome Sequences of Marine Isolates of Thalassomonas viridans and Thalassomonas actiniarum.</title>
        <authorList>
            <person name="Olonade I."/>
            <person name="van Zyl L.J."/>
            <person name="Trindade M."/>
        </authorList>
    </citation>
    <scope>NUCLEOTIDE SEQUENCE [LARGE SCALE GENOMIC DNA]</scope>
    <source>
        <strain evidence="6 7">XOM25</strain>
    </source>
</reference>
<dbReference type="EMBL" id="CP059733">
    <property type="protein sequence ID" value="WDE03720.1"/>
    <property type="molecule type" value="Genomic_DNA"/>
</dbReference>
<dbReference type="AlphaFoldDB" id="A0AAF0C809"/>
<name>A0AAF0C809_9GAMM</name>
<dbReference type="PROSITE" id="PS50887">
    <property type="entry name" value="GGDEF"/>
    <property type="match status" value="1"/>
</dbReference>
<dbReference type="Pfam" id="PF12860">
    <property type="entry name" value="PAS_7"/>
    <property type="match status" value="1"/>
</dbReference>
<evidence type="ECO:0000256" key="2">
    <source>
        <dbReference type="ARBA" id="ARBA00012528"/>
    </source>
</evidence>
<dbReference type="InterPro" id="IPR050469">
    <property type="entry name" value="Diguanylate_Cyclase"/>
</dbReference>
<dbReference type="InterPro" id="IPR000014">
    <property type="entry name" value="PAS"/>
</dbReference>
<dbReference type="InterPro" id="IPR043128">
    <property type="entry name" value="Rev_trsase/Diguanyl_cyclase"/>
</dbReference>
<feature type="domain" description="GGDEF" evidence="5">
    <location>
        <begin position="175"/>
        <end position="308"/>
    </location>
</feature>
<accession>A0AAF0C809</accession>
<dbReference type="GO" id="GO:0005886">
    <property type="term" value="C:plasma membrane"/>
    <property type="evidence" value="ECO:0007669"/>
    <property type="project" value="TreeGrafter"/>
</dbReference>
<protein>
    <recommendedName>
        <fullName evidence="2">diguanylate cyclase</fullName>
        <ecNumber evidence="2">2.7.7.65</ecNumber>
    </recommendedName>
</protein>
<keyword evidence="7" id="KW-1185">Reference proteome</keyword>